<name>A0ACC4BJ00_POPAL</name>
<gene>
    <name evidence="1" type="ORF">D5086_019846</name>
</gene>
<organism evidence="1 2">
    <name type="scientific">Populus alba</name>
    <name type="common">White poplar</name>
    <dbReference type="NCBI Taxonomy" id="43335"/>
    <lineage>
        <taxon>Eukaryota</taxon>
        <taxon>Viridiplantae</taxon>
        <taxon>Streptophyta</taxon>
        <taxon>Embryophyta</taxon>
        <taxon>Tracheophyta</taxon>
        <taxon>Spermatophyta</taxon>
        <taxon>Magnoliopsida</taxon>
        <taxon>eudicotyledons</taxon>
        <taxon>Gunneridae</taxon>
        <taxon>Pentapetalae</taxon>
        <taxon>rosids</taxon>
        <taxon>fabids</taxon>
        <taxon>Malpighiales</taxon>
        <taxon>Salicaceae</taxon>
        <taxon>Saliceae</taxon>
        <taxon>Populus</taxon>
    </lineage>
</organism>
<reference evidence="1 2" key="1">
    <citation type="journal article" date="2024" name="Plant Biotechnol. J.">
        <title>Genome and CRISPR/Cas9 system of a widespread forest tree (Populus alba) in the world.</title>
        <authorList>
            <person name="Liu Y.J."/>
            <person name="Jiang P.F."/>
            <person name="Han X.M."/>
            <person name="Li X.Y."/>
            <person name="Wang H.M."/>
            <person name="Wang Y.J."/>
            <person name="Wang X.X."/>
            <person name="Zeng Q.Y."/>
        </authorList>
    </citation>
    <scope>NUCLEOTIDE SEQUENCE [LARGE SCALE GENOMIC DNA]</scope>
    <source>
        <strain evidence="2">cv. PAL-ZL1</strain>
    </source>
</reference>
<evidence type="ECO:0000313" key="2">
    <source>
        <dbReference type="Proteomes" id="UP000309997"/>
    </source>
</evidence>
<sequence length="379" mass="40679">MLHMRRTKESPSLTQILLQATNPPPPIFLSETLPQLPTISSAYIHSPQRSLLPHLSFSLLSRNKELKNMSRILTITTLISLLTITVLTTPATSATDSFVFGGCSQLKYTPGSPYDSNVNLLLTSLVRSATFTTYSNFTIKSPTPQDTLYGLFQCRGDLSNGDCASCVARAESQLGTLCPDSSGGALQLEGCFVKYDNTTFLGVEDKTEVLHKCGPLIGYDSDQLNSRDVVLGYLGTSDGSYRPFRVGGSGDVSSVAQCVQDLSASECQDCLSEAIGRLKTVCGPAVWGDLYLAKCYVRFSTAGASSHGGNGNGNGNDNSGNDEVEKTLAILIGLIAAVALLVVFLSFLRKSCERDRVAVKMRDEATEACLEPNNTILNI</sequence>
<evidence type="ECO:0000313" key="1">
    <source>
        <dbReference type="EMBL" id="KAL3578342.1"/>
    </source>
</evidence>
<proteinExistence type="predicted"/>
<dbReference type="Proteomes" id="UP000309997">
    <property type="component" value="Unassembled WGS sequence"/>
</dbReference>
<comment type="caution">
    <text evidence="1">The sequence shown here is derived from an EMBL/GenBank/DDBJ whole genome shotgun (WGS) entry which is preliminary data.</text>
</comment>
<dbReference type="EMBL" id="RCHU02000010">
    <property type="protein sequence ID" value="KAL3578342.1"/>
    <property type="molecule type" value="Genomic_DNA"/>
</dbReference>
<accession>A0ACC4BJ00</accession>
<keyword evidence="2" id="KW-1185">Reference proteome</keyword>
<protein>
    <submittedName>
        <fullName evidence="1">Uncharacterized protein</fullName>
    </submittedName>
</protein>